<sequence length="257" mass="28239">MLGYGSPNESNGYCTSYIISAAAETEASHDSLPPTLQSTMIFSPGAITCFFHRYLFHFAVGEGGGAAVGGSLDHPSDHDPRRTSADPMTLISDKSQTKQTPLEVNVGALLANEPPGRVVTPPAAPPAGKRITRSSNQSIVNKEAGDAAAARRVFDCLLKPERGWFHDNGAYEYKKKGKRGVHYAIGELELCIMIQTYGLDHAPKDLEDIPAEPDRYSNIYEMWNWVENYLGEMEELRQLSSKKKKKSPIDEHTANVN</sequence>
<dbReference type="Proteomes" id="UP000266841">
    <property type="component" value="Unassembled WGS sequence"/>
</dbReference>
<dbReference type="AlphaFoldDB" id="K0RS30"/>
<proteinExistence type="predicted"/>
<feature type="non-terminal residue" evidence="2">
    <location>
        <position position="257"/>
    </location>
</feature>
<organism evidence="2 3">
    <name type="scientific">Thalassiosira oceanica</name>
    <name type="common">Marine diatom</name>
    <dbReference type="NCBI Taxonomy" id="159749"/>
    <lineage>
        <taxon>Eukaryota</taxon>
        <taxon>Sar</taxon>
        <taxon>Stramenopiles</taxon>
        <taxon>Ochrophyta</taxon>
        <taxon>Bacillariophyta</taxon>
        <taxon>Coscinodiscophyceae</taxon>
        <taxon>Thalassiosirophycidae</taxon>
        <taxon>Thalassiosirales</taxon>
        <taxon>Thalassiosiraceae</taxon>
        <taxon>Thalassiosira</taxon>
    </lineage>
</organism>
<evidence type="ECO:0000313" key="3">
    <source>
        <dbReference type="Proteomes" id="UP000266841"/>
    </source>
</evidence>
<protein>
    <submittedName>
        <fullName evidence="2">Uncharacterized protein</fullName>
    </submittedName>
</protein>
<dbReference type="EMBL" id="AGNL01030960">
    <property type="protein sequence ID" value="EJK56623.1"/>
    <property type="molecule type" value="Genomic_DNA"/>
</dbReference>
<gene>
    <name evidence="2" type="ORF">THAOC_23454</name>
</gene>
<comment type="caution">
    <text evidence="2">The sequence shown here is derived from an EMBL/GenBank/DDBJ whole genome shotgun (WGS) entry which is preliminary data.</text>
</comment>
<name>K0RS30_THAOC</name>
<feature type="compositionally biased region" description="Basic and acidic residues" evidence="1">
    <location>
        <begin position="74"/>
        <end position="84"/>
    </location>
</feature>
<keyword evidence="3" id="KW-1185">Reference proteome</keyword>
<evidence type="ECO:0000313" key="2">
    <source>
        <dbReference type="EMBL" id="EJK56623.1"/>
    </source>
</evidence>
<feature type="region of interest" description="Disordered" evidence="1">
    <location>
        <begin position="69"/>
        <end position="97"/>
    </location>
</feature>
<evidence type="ECO:0000256" key="1">
    <source>
        <dbReference type="SAM" id="MobiDB-lite"/>
    </source>
</evidence>
<reference evidence="2 3" key="1">
    <citation type="journal article" date="2012" name="Genome Biol.">
        <title>Genome and low-iron response of an oceanic diatom adapted to chronic iron limitation.</title>
        <authorList>
            <person name="Lommer M."/>
            <person name="Specht M."/>
            <person name="Roy A.S."/>
            <person name="Kraemer L."/>
            <person name="Andreson R."/>
            <person name="Gutowska M.A."/>
            <person name="Wolf J."/>
            <person name="Bergner S.V."/>
            <person name="Schilhabel M.B."/>
            <person name="Klostermeier U.C."/>
            <person name="Beiko R.G."/>
            <person name="Rosenstiel P."/>
            <person name="Hippler M."/>
            <person name="Laroche J."/>
        </authorList>
    </citation>
    <scope>NUCLEOTIDE SEQUENCE [LARGE SCALE GENOMIC DNA]</scope>
    <source>
        <strain evidence="2 3">CCMP1005</strain>
    </source>
</reference>
<accession>K0RS30</accession>